<dbReference type="Pfam" id="PF12802">
    <property type="entry name" value="MarR_2"/>
    <property type="match status" value="1"/>
</dbReference>
<dbReference type="InterPro" id="IPR000600">
    <property type="entry name" value="ROK"/>
</dbReference>
<dbReference type="EMBL" id="FRCS01000002">
    <property type="protein sequence ID" value="SHN06084.1"/>
    <property type="molecule type" value="Genomic_DNA"/>
</dbReference>
<dbReference type="SUPFAM" id="SSF46785">
    <property type="entry name" value="Winged helix' DNA-binding domain"/>
    <property type="match status" value="1"/>
</dbReference>
<dbReference type="InterPro" id="IPR043129">
    <property type="entry name" value="ATPase_NBD"/>
</dbReference>
<gene>
    <name evidence="3" type="ORF">SAMN05443668_102776</name>
</gene>
<dbReference type="InterPro" id="IPR036388">
    <property type="entry name" value="WH-like_DNA-bd_sf"/>
</dbReference>
<dbReference type="SUPFAM" id="SSF53067">
    <property type="entry name" value="Actin-like ATPase domain"/>
    <property type="match status" value="1"/>
</dbReference>
<dbReference type="Pfam" id="PF00480">
    <property type="entry name" value="ROK"/>
    <property type="match status" value="1"/>
</dbReference>
<dbReference type="STRING" id="134849.SAMN05443668_102776"/>
<comment type="similarity">
    <text evidence="1">Belongs to the ROK (NagC/XylR) family.</text>
</comment>
<dbReference type="OrthoDB" id="9810372at2"/>
<dbReference type="AlphaFoldDB" id="A0A1M7NQ53"/>
<evidence type="ECO:0000313" key="3">
    <source>
        <dbReference type="EMBL" id="SHN06084.1"/>
    </source>
</evidence>
<feature type="domain" description="HTH marR-type" evidence="2">
    <location>
        <begin position="17"/>
        <end position="66"/>
    </location>
</feature>
<accession>A0A1M7NQ53</accession>
<dbReference type="Gene3D" id="3.30.420.40">
    <property type="match status" value="2"/>
</dbReference>
<proteinExistence type="inferred from homology"/>
<dbReference type="Proteomes" id="UP000184440">
    <property type="component" value="Unassembled WGS sequence"/>
</dbReference>
<keyword evidence="3" id="KW-0808">Transferase</keyword>
<evidence type="ECO:0000256" key="1">
    <source>
        <dbReference type="ARBA" id="ARBA00006479"/>
    </source>
</evidence>
<dbReference type="PANTHER" id="PTHR18964:SF149">
    <property type="entry name" value="BIFUNCTIONAL UDP-N-ACETYLGLUCOSAMINE 2-EPIMERASE_N-ACETYLMANNOSAMINE KINASE"/>
    <property type="match status" value="1"/>
</dbReference>
<reference evidence="3 4" key="1">
    <citation type="submission" date="2016-11" db="EMBL/GenBank/DDBJ databases">
        <authorList>
            <person name="Jaros S."/>
            <person name="Januszkiewicz K."/>
            <person name="Wedrychowicz H."/>
        </authorList>
    </citation>
    <scope>NUCLEOTIDE SEQUENCE [LARGE SCALE GENOMIC DNA]</scope>
    <source>
        <strain evidence="3 4">DSM 46144</strain>
    </source>
</reference>
<evidence type="ECO:0000313" key="4">
    <source>
        <dbReference type="Proteomes" id="UP000184440"/>
    </source>
</evidence>
<protein>
    <submittedName>
        <fullName evidence="3">Sugar kinase of the NBD/HSP70 family, may contain an N-terminal HTH domain</fullName>
    </submittedName>
</protein>
<dbReference type="GO" id="GO:0016301">
    <property type="term" value="F:kinase activity"/>
    <property type="evidence" value="ECO:0007669"/>
    <property type="project" value="UniProtKB-KW"/>
</dbReference>
<dbReference type="Gene3D" id="1.10.10.10">
    <property type="entry name" value="Winged helix-like DNA-binding domain superfamily/Winged helix DNA-binding domain"/>
    <property type="match status" value="1"/>
</dbReference>
<dbReference type="PANTHER" id="PTHR18964">
    <property type="entry name" value="ROK (REPRESSOR, ORF, KINASE) FAMILY"/>
    <property type="match status" value="1"/>
</dbReference>
<keyword evidence="4" id="KW-1185">Reference proteome</keyword>
<organism evidence="3 4">
    <name type="scientific">Cryptosporangium aurantiacum</name>
    <dbReference type="NCBI Taxonomy" id="134849"/>
    <lineage>
        <taxon>Bacteria</taxon>
        <taxon>Bacillati</taxon>
        <taxon>Actinomycetota</taxon>
        <taxon>Actinomycetes</taxon>
        <taxon>Cryptosporangiales</taxon>
        <taxon>Cryptosporangiaceae</taxon>
        <taxon>Cryptosporangium</taxon>
    </lineage>
</organism>
<dbReference type="GO" id="GO:0003700">
    <property type="term" value="F:DNA-binding transcription factor activity"/>
    <property type="evidence" value="ECO:0007669"/>
    <property type="project" value="InterPro"/>
</dbReference>
<dbReference type="InterPro" id="IPR036390">
    <property type="entry name" value="WH_DNA-bd_sf"/>
</dbReference>
<dbReference type="InterPro" id="IPR000835">
    <property type="entry name" value="HTH_MarR-typ"/>
</dbReference>
<sequence length="385" mass="39598">MSTSRASAGRWRGAAEIVDYVRRHPGATRAEVGRALGLSSGSTTEILVRLRASRLLDEVPSPTTGRGRPTTVLRPSAAGPLVLAAEIRHEDWRWCLVEVDGRLGTMHVGRHDGAEPDRVLADLRQSMRRAHTDRLVGVSLAVAATVRDGRLVQASTLGWGSVDVSGLTELPLTVGNDATLAGVAEARTGAAAGARTALHLTVEVGVGGTLTADGTPLTGAHGSAGEYGHLPLGDPSLRCPCGATGCWDLMVDGRALARHLGDPSPVDARSYAHRVLRSASSSSAASAAVSTVVTALARGVAGLVNAHDPDVVTLGGLAVPLRAAAPDAFETAYLDGLMAFRRSAPPPVSDSVHGDDGALHGAAAVGWDRVTGPEALADWADRAKG</sequence>
<dbReference type="RefSeq" id="WP_073254967.1">
    <property type="nucleotide sequence ID" value="NZ_FRCS01000002.1"/>
</dbReference>
<keyword evidence="3" id="KW-0418">Kinase</keyword>
<name>A0A1M7NQ53_9ACTN</name>
<evidence type="ECO:0000259" key="2">
    <source>
        <dbReference type="Pfam" id="PF12802"/>
    </source>
</evidence>